<dbReference type="EMBL" id="ALZR01000031">
    <property type="protein sequence ID" value="EJV18954.1"/>
    <property type="molecule type" value="Genomic_DNA"/>
</dbReference>
<sequence length="40" mass="4807">MLKHAKNSVILLFFSRENIKMLMFNTNILMFSTKIFTINR</sequence>
<name>A0AAV3GPS1_ENTFL</name>
<protein>
    <submittedName>
        <fullName evidence="1">Uncharacterized protein</fullName>
    </submittedName>
</protein>
<dbReference type="Proteomes" id="UP000004117">
    <property type="component" value="Unassembled WGS sequence"/>
</dbReference>
<evidence type="ECO:0000313" key="1">
    <source>
        <dbReference type="EMBL" id="EJV18954.1"/>
    </source>
</evidence>
<dbReference type="AlphaFoldDB" id="A0AAV3GPS1"/>
<proteinExistence type="predicted"/>
<accession>A0AAV3GPS1</accession>
<organism evidence="1 2">
    <name type="scientific">Enterococcus faecalis ERV63</name>
    <dbReference type="NCBI Taxonomy" id="1134793"/>
    <lineage>
        <taxon>Bacteria</taxon>
        <taxon>Bacillati</taxon>
        <taxon>Bacillota</taxon>
        <taxon>Bacilli</taxon>
        <taxon>Lactobacillales</taxon>
        <taxon>Enterococcaceae</taxon>
        <taxon>Enterococcus</taxon>
    </lineage>
</organism>
<comment type="caution">
    <text evidence="1">The sequence shown here is derived from an EMBL/GenBank/DDBJ whole genome shotgun (WGS) entry which is preliminary data.</text>
</comment>
<evidence type="ECO:0000313" key="2">
    <source>
        <dbReference type="Proteomes" id="UP000004117"/>
    </source>
</evidence>
<gene>
    <name evidence="1" type="ORF">HMPREF1336_01079</name>
</gene>
<reference evidence="1 2" key="1">
    <citation type="submission" date="2012-04" db="EMBL/GenBank/DDBJ databases">
        <authorList>
            <person name="Weinstock G."/>
            <person name="Sodergren E."/>
            <person name="Lobos E.A."/>
            <person name="Fulton L."/>
            <person name="Fulton R."/>
            <person name="Courtney L."/>
            <person name="Fronick C."/>
            <person name="O'Laughlin M."/>
            <person name="Godfrey J."/>
            <person name="Wilson R.M."/>
            <person name="Miner T."/>
            <person name="Farmer C."/>
            <person name="Delehaunty K."/>
            <person name="Cordes M."/>
            <person name="Minx P."/>
            <person name="Tomlinson C."/>
            <person name="Chen J."/>
            <person name="Wollam A."/>
            <person name="Pepin K.H."/>
            <person name="Bhonagiri V."/>
            <person name="Zhang X."/>
            <person name="Suruliraj S."/>
            <person name="Warren W."/>
            <person name="Mitreva M."/>
            <person name="Mardis E.R."/>
            <person name="Wilson R.K."/>
        </authorList>
    </citation>
    <scope>NUCLEOTIDE SEQUENCE [LARGE SCALE GENOMIC DNA]</scope>
    <source>
        <strain evidence="1 2">ERV63</strain>
    </source>
</reference>